<reference evidence="2 3" key="1">
    <citation type="journal article" date="2019" name="Int. J. Syst. Evol. Microbiol.">
        <title>The Global Catalogue of Microorganisms (GCM) 10K type strain sequencing project: providing services to taxonomists for standard genome sequencing and annotation.</title>
        <authorList>
            <consortium name="The Broad Institute Genomics Platform"/>
            <consortium name="The Broad Institute Genome Sequencing Center for Infectious Disease"/>
            <person name="Wu L."/>
            <person name="Ma J."/>
        </authorList>
    </citation>
    <scope>NUCLEOTIDE SEQUENCE [LARGE SCALE GENOMIC DNA]</scope>
    <source>
        <strain evidence="2 3">JCM 16328</strain>
    </source>
</reference>
<evidence type="ECO:0000313" key="2">
    <source>
        <dbReference type="EMBL" id="GAA0662530.1"/>
    </source>
</evidence>
<gene>
    <name evidence="2" type="ORF">GCM10009020_03790</name>
</gene>
<dbReference type="EMBL" id="BAAADV010000001">
    <property type="protein sequence ID" value="GAA0662530.1"/>
    <property type="molecule type" value="Genomic_DNA"/>
</dbReference>
<protein>
    <submittedName>
        <fullName evidence="2">Uncharacterized protein</fullName>
    </submittedName>
</protein>
<keyword evidence="1" id="KW-0812">Transmembrane</keyword>
<feature type="transmembrane region" description="Helical" evidence="1">
    <location>
        <begin position="50"/>
        <end position="70"/>
    </location>
</feature>
<dbReference type="Proteomes" id="UP001500420">
    <property type="component" value="Unassembled WGS sequence"/>
</dbReference>
<feature type="transmembrane region" description="Helical" evidence="1">
    <location>
        <begin position="82"/>
        <end position="103"/>
    </location>
</feature>
<evidence type="ECO:0000256" key="1">
    <source>
        <dbReference type="SAM" id="Phobius"/>
    </source>
</evidence>
<accession>A0AAV3T678</accession>
<proteinExistence type="predicted"/>
<comment type="caution">
    <text evidence="2">The sequence shown here is derived from an EMBL/GenBank/DDBJ whole genome shotgun (WGS) entry which is preliminary data.</text>
</comment>
<organism evidence="2 3">
    <name type="scientific">Natronoarchaeum mannanilyticum</name>
    <dbReference type="NCBI Taxonomy" id="926360"/>
    <lineage>
        <taxon>Archaea</taxon>
        <taxon>Methanobacteriati</taxon>
        <taxon>Methanobacteriota</taxon>
        <taxon>Stenosarchaea group</taxon>
        <taxon>Halobacteria</taxon>
        <taxon>Halobacteriales</taxon>
        <taxon>Natronoarchaeaceae</taxon>
    </lineage>
</organism>
<keyword evidence="1" id="KW-1133">Transmembrane helix</keyword>
<sequence length="166" mass="17377">MSVRRRVSTRVREPSIAAGIVAAVAFAFTSLYLLRFTIGKPDPPVRSAVVLNAIIVVNAYLVTYVVWSLAVSDAPSISQRRLGAVGAVIGLVSHLTLGLLLGAVSALRDDGALADGIPTVGDAVGWAFVSLFIGFYSLVFTAGIPVLLSAAVGAYLGKLHEERRGE</sequence>
<keyword evidence="3" id="KW-1185">Reference proteome</keyword>
<name>A0AAV3T678_9EURY</name>
<dbReference type="AlphaFoldDB" id="A0AAV3T678"/>
<evidence type="ECO:0000313" key="3">
    <source>
        <dbReference type="Proteomes" id="UP001500420"/>
    </source>
</evidence>
<keyword evidence="1" id="KW-0472">Membrane</keyword>
<feature type="transmembrane region" description="Helical" evidence="1">
    <location>
        <begin position="16"/>
        <end position="38"/>
    </location>
</feature>
<dbReference type="RefSeq" id="WP_343772136.1">
    <property type="nucleotide sequence ID" value="NZ_BAAADV010000001.1"/>
</dbReference>
<feature type="transmembrane region" description="Helical" evidence="1">
    <location>
        <begin position="123"/>
        <end position="156"/>
    </location>
</feature>